<reference evidence="3" key="1">
    <citation type="submission" date="2021-12" db="EMBL/GenBank/DDBJ databases">
        <authorList>
            <person name="King R."/>
        </authorList>
    </citation>
    <scope>NUCLEOTIDE SEQUENCE</scope>
</reference>
<feature type="compositionally biased region" description="Low complexity" evidence="2">
    <location>
        <begin position="194"/>
        <end position="219"/>
    </location>
</feature>
<accession>A0A9N8Q277</accession>
<sequence length="484" mass="52380">MRWARGADRRAPAGPARAPAPLAPPRGLLSPARAGSRRRWPYRRWTRGRSPTSSCSPTTSARCRMTLAASSEPLRLGIRMLPLKWAGNGWSVESSQPCERLDAYMSELYAGRARGGGGGAELAEQLALAHAQLMYERWRRDAHAERNRRLLGRCRQVRALELQNAALHERLRAAQRERDELRARLQPRAPPAAPRARSATPASRPRWPTSATSACAQRPRSARRRRSALDAAELQRTRGESFEAARHVEALAKAALAAERRAEHVRRLRRELLVLAEREARLGAAAGAGAAGSAGAAAAERAAADERALRAAWARAEAEAEASAARAEAATARAHELEAALAAREATVAELKRATRHAAEEGAARRAAGQVLGAAARGARGRGAPAGAAGGRGRGRGGRAGGRGGRGAGRRAQLIRCRGGAPPRHPLREWVPTARHVTDLCVCIARWLQRDRMQFQPPAADCEARRRADTLVSDLYSEEWRVTL</sequence>
<proteinExistence type="predicted"/>
<dbReference type="AlphaFoldDB" id="A0A9N8Q277"/>
<dbReference type="PANTHER" id="PTHR15154">
    <property type="entry name" value="HAMARTIN"/>
    <property type="match status" value="1"/>
</dbReference>
<dbReference type="InterPro" id="IPR007483">
    <property type="entry name" value="Hamartin"/>
</dbReference>
<evidence type="ECO:0000313" key="3">
    <source>
        <dbReference type="EMBL" id="CAD0203678.1"/>
    </source>
</evidence>
<keyword evidence="1" id="KW-0175">Coiled coil</keyword>
<protein>
    <submittedName>
        <fullName evidence="3">Uncharacterized protein</fullName>
    </submittedName>
</protein>
<evidence type="ECO:0000256" key="1">
    <source>
        <dbReference type="SAM" id="Coils"/>
    </source>
</evidence>
<dbReference type="GO" id="GO:0033596">
    <property type="term" value="C:TSC1-TSC2 complex"/>
    <property type="evidence" value="ECO:0007669"/>
    <property type="project" value="TreeGrafter"/>
</dbReference>
<feature type="compositionally biased region" description="Gly residues" evidence="2">
    <location>
        <begin position="388"/>
        <end position="407"/>
    </location>
</feature>
<dbReference type="Pfam" id="PF04388">
    <property type="entry name" value="Hamartin"/>
    <property type="match status" value="1"/>
</dbReference>
<organism evidence="3 4">
    <name type="scientific">Chrysodeixis includens</name>
    <name type="common">Soybean looper</name>
    <name type="synonym">Pseudoplusia includens</name>
    <dbReference type="NCBI Taxonomy" id="689277"/>
    <lineage>
        <taxon>Eukaryota</taxon>
        <taxon>Metazoa</taxon>
        <taxon>Ecdysozoa</taxon>
        <taxon>Arthropoda</taxon>
        <taxon>Hexapoda</taxon>
        <taxon>Insecta</taxon>
        <taxon>Pterygota</taxon>
        <taxon>Neoptera</taxon>
        <taxon>Endopterygota</taxon>
        <taxon>Lepidoptera</taxon>
        <taxon>Glossata</taxon>
        <taxon>Ditrysia</taxon>
        <taxon>Noctuoidea</taxon>
        <taxon>Noctuidae</taxon>
        <taxon>Plusiinae</taxon>
        <taxon>Chrysodeixis</taxon>
    </lineage>
</organism>
<keyword evidence="4" id="KW-1185">Reference proteome</keyword>
<feature type="region of interest" description="Disordered" evidence="2">
    <location>
        <begin position="183"/>
        <end position="238"/>
    </location>
</feature>
<dbReference type="Proteomes" id="UP001154114">
    <property type="component" value="Chromosome 19"/>
</dbReference>
<dbReference type="OrthoDB" id="6022054at2759"/>
<dbReference type="EMBL" id="LR824022">
    <property type="protein sequence ID" value="CAD0203678.1"/>
    <property type="molecule type" value="Genomic_DNA"/>
</dbReference>
<feature type="compositionally biased region" description="Low complexity" evidence="2">
    <location>
        <begin position="12"/>
        <end position="34"/>
    </location>
</feature>
<dbReference type="GO" id="GO:0008285">
    <property type="term" value="P:negative regulation of cell population proliferation"/>
    <property type="evidence" value="ECO:0007669"/>
    <property type="project" value="TreeGrafter"/>
</dbReference>
<feature type="region of interest" description="Disordered" evidence="2">
    <location>
        <begin position="1"/>
        <end position="35"/>
    </location>
</feature>
<feature type="compositionally biased region" description="Low complexity" evidence="2">
    <location>
        <begin position="376"/>
        <end position="387"/>
    </location>
</feature>
<name>A0A9N8Q277_CHRIL</name>
<evidence type="ECO:0000313" key="4">
    <source>
        <dbReference type="Proteomes" id="UP001154114"/>
    </source>
</evidence>
<gene>
    <name evidence="3" type="ORF">CINC_LOCUS5325</name>
</gene>
<feature type="compositionally biased region" description="Basic and acidic residues" evidence="2">
    <location>
        <begin position="1"/>
        <end position="11"/>
    </location>
</feature>
<feature type="region of interest" description="Disordered" evidence="2">
    <location>
        <begin position="40"/>
        <end position="59"/>
    </location>
</feature>
<evidence type="ECO:0000256" key="2">
    <source>
        <dbReference type="SAM" id="MobiDB-lite"/>
    </source>
</evidence>
<feature type="compositionally biased region" description="Low complexity" evidence="2">
    <location>
        <begin position="48"/>
        <end position="59"/>
    </location>
</feature>
<dbReference type="PANTHER" id="PTHR15154:SF2">
    <property type="entry name" value="HAMARTIN"/>
    <property type="match status" value="1"/>
</dbReference>
<feature type="region of interest" description="Disordered" evidence="2">
    <location>
        <begin position="376"/>
        <end position="411"/>
    </location>
</feature>
<feature type="coiled-coil region" evidence="1">
    <location>
        <begin position="315"/>
        <end position="354"/>
    </location>
</feature>
<dbReference type="GO" id="GO:0051726">
    <property type="term" value="P:regulation of cell cycle"/>
    <property type="evidence" value="ECO:0007669"/>
    <property type="project" value="TreeGrafter"/>
</dbReference>
<dbReference type="GO" id="GO:0032007">
    <property type="term" value="P:negative regulation of TOR signaling"/>
    <property type="evidence" value="ECO:0007669"/>
    <property type="project" value="TreeGrafter"/>
</dbReference>